<proteinExistence type="predicted"/>
<keyword evidence="1" id="KW-0812">Transmembrane</keyword>
<dbReference type="AlphaFoldDB" id="A0AAD6VG22"/>
<keyword evidence="1" id="KW-1133">Transmembrane helix</keyword>
<evidence type="ECO:0000313" key="2">
    <source>
        <dbReference type="EMBL" id="KAJ7210882.1"/>
    </source>
</evidence>
<reference evidence="2" key="1">
    <citation type="submission" date="2023-03" db="EMBL/GenBank/DDBJ databases">
        <title>Massive genome expansion in bonnet fungi (Mycena s.s.) driven by repeated elements and novel gene families across ecological guilds.</title>
        <authorList>
            <consortium name="Lawrence Berkeley National Laboratory"/>
            <person name="Harder C.B."/>
            <person name="Miyauchi S."/>
            <person name="Viragh M."/>
            <person name="Kuo A."/>
            <person name="Thoen E."/>
            <person name="Andreopoulos B."/>
            <person name="Lu D."/>
            <person name="Skrede I."/>
            <person name="Drula E."/>
            <person name="Henrissat B."/>
            <person name="Morin E."/>
            <person name="Kohler A."/>
            <person name="Barry K."/>
            <person name="LaButti K."/>
            <person name="Morin E."/>
            <person name="Salamov A."/>
            <person name="Lipzen A."/>
            <person name="Mereny Z."/>
            <person name="Hegedus B."/>
            <person name="Baldrian P."/>
            <person name="Stursova M."/>
            <person name="Weitz H."/>
            <person name="Taylor A."/>
            <person name="Grigoriev I.V."/>
            <person name="Nagy L.G."/>
            <person name="Martin F."/>
            <person name="Kauserud H."/>
        </authorList>
    </citation>
    <scope>NUCLEOTIDE SEQUENCE</scope>
    <source>
        <strain evidence="2">9144</strain>
    </source>
</reference>
<sequence length="199" mass="22377">MAPLGRRYGHTYLAENGPRIECHRMDDRSLRGDWNKMMRAEDSVNTTLHSGTGWTSDGLGFIGPKLATSRAHRVKRVVGLPNDRQSLAVDIAISEKLLQGVSYLLIDFGRNSYYWTQLSETTCRSANGFFSRNATNRTSRTIIVSEKNWAVSRNFATALTMTALMVTGLLVWVVLRRRAHKWAIPALYAAYIGFGYDGK</sequence>
<gene>
    <name evidence="2" type="ORF">GGX14DRAFT_394501</name>
</gene>
<feature type="transmembrane region" description="Helical" evidence="1">
    <location>
        <begin position="155"/>
        <end position="175"/>
    </location>
</feature>
<dbReference type="Proteomes" id="UP001219525">
    <property type="component" value="Unassembled WGS sequence"/>
</dbReference>
<evidence type="ECO:0000256" key="1">
    <source>
        <dbReference type="SAM" id="Phobius"/>
    </source>
</evidence>
<name>A0AAD6VG22_9AGAR</name>
<comment type="caution">
    <text evidence="2">The sequence shown here is derived from an EMBL/GenBank/DDBJ whole genome shotgun (WGS) entry which is preliminary data.</text>
</comment>
<keyword evidence="1" id="KW-0472">Membrane</keyword>
<evidence type="ECO:0000313" key="3">
    <source>
        <dbReference type="Proteomes" id="UP001219525"/>
    </source>
</evidence>
<dbReference type="EMBL" id="JARJCW010000027">
    <property type="protein sequence ID" value="KAJ7210882.1"/>
    <property type="molecule type" value="Genomic_DNA"/>
</dbReference>
<keyword evidence="3" id="KW-1185">Reference proteome</keyword>
<accession>A0AAD6VG22</accession>
<organism evidence="2 3">
    <name type="scientific">Mycena pura</name>
    <dbReference type="NCBI Taxonomy" id="153505"/>
    <lineage>
        <taxon>Eukaryota</taxon>
        <taxon>Fungi</taxon>
        <taxon>Dikarya</taxon>
        <taxon>Basidiomycota</taxon>
        <taxon>Agaricomycotina</taxon>
        <taxon>Agaricomycetes</taxon>
        <taxon>Agaricomycetidae</taxon>
        <taxon>Agaricales</taxon>
        <taxon>Marasmiineae</taxon>
        <taxon>Mycenaceae</taxon>
        <taxon>Mycena</taxon>
    </lineage>
</organism>
<protein>
    <submittedName>
        <fullName evidence="2">Uncharacterized protein</fullName>
    </submittedName>
</protein>